<dbReference type="RefSeq" id="WP_344308374.1">
    <property type="nucleotide sequence ID" value="NZ_BAAANY010000005.1"/>
</dbReference>
<name>A0ABN2G8G9_9ACTN</name>
<evidence type="ECO:0000256" key="4">
    <source>
        <dbReference type="PROSITE-ProRule" id="PRU00335"/>
    </source>
</evidence>
<comment type="caution">
    <text evidence="6">The sequence shown here is derived from an EMBL/GenBank/DDBJ whole genome shotgun (WGS) entry which is preliminary data.</text>
</comment>
<dbReference type="Gene3D" id="1.10.357.10">
    <property type="entry name" value="Tetracycline Repressor, domain 2"/>
    <property type="match status" value="1"/>
</dbReference>
<evidence type="ECO:0000313" key="7">
    <source>
        <dbReference type="Proteomes" id="UP001500618"/>
    </source>
</evidence>
<keyword evidence="3" id="KW-0804">Transcription</keyword>
<keyword evidence="2 4" id="KW-0238">DNA-binding</keyword>
<dbReference type="InterPro" id="IPR050109">
    <property type="entry name" value="HTH-type_TetR-like_transc_reg"/>
</dbReference>
<dbReference type="EMBL" id="BAAANY010000005">
    <property type="protein sequence ID" value="GAA1666526.1"/>
    <property type="molecule type" value="Genomic_DNA"/>
</dbReference>
<protein>
    <submittedName>
        <fullName evidence="6">TetR/AcrR family transcriptional regulator</fullName>
    </submittedName>
</protein>
<dbReference type="PRINTS" id="PR00455">
    <property type="entry name" value="HTHTETR"/>
</dbReference>
<reference evidence="7" key="1">
    <citation type="journal article" date="2019" name="Int. J. Syst. Evol. Microbiol.">
        <title>The Global Catalogue of Microorganisms (GCM) 10K type strain sequencing project: providing services to taxonomists for standard genome sequencing and annotation.</title>
        <authorList>
            <consortium name="The Broad Institute Genomics Platform"/>
            <consortium name="The Broad Institute Genome Sequencing Center for Infectious Disease"/>
            <person name="Wu L."/>
            <person name="Ma J."/>
        </authorList>
    </citation>
    <scope>NUCLEOTIDE SEQUENCE [LARGE SCALE GENOMIC DNA]</scope>
    <source>
        <strain evidence="7">JCM 14718</strain>
    </source>
</reference>
<evidence type="ECO:0000256" key="3">
    <source>
        <dbReference type="ARBA" id="ARBA00023163"/>
    </source>
</evidence>
<dbReference type="InterPro" id="IPR009057">
    <property type="entry name" value="Homeodomain-like_sf"/>
</dbReference>
<dbReference type="PROSITE" id="PS01081">
    <property type="entry name" value="HTH_TETR_1"/>
    <property type="match status" value="1"/>
</dbReference>
<sequence length="236" mass="26408">MAELAVLDERAVRILDAAAELLLRWGYRKITVEDIAREAGVGKGTVYLHWKTKPDVFYSAFMREGLELARALLARMREDVDCVLPGPMTAAMFLLVMERPISRAMFTGNTDMLGDLIDPTSSRPAQIASASASYGRYLELLRDNGFIRTDLTTEELFYLIDASSLGFYFIQDPSPLVTNLSLPARAKMLADAVDRAIAPARKPDRRRLPRLQGAALEVFQQMEDQMFEVLAKSQVS</sequence>
<dbReference type="PANTHER" id="PTHR30055">
    <property type="entry name" value="HTH-TYPE TRANSCRIPTIONAL REGULATOR RUTR"/>
    <property type="match status" value="1"/>
</dbReference>
<keyword evidence="1" id="KW-0805">Transcription regulation</keyword>
<dbReference type="InterPro" id="IPR001647">
    <property type="entry name" value="HTH_TetR"/>
</dbReference>
<dbReference type="SUPFAM" id="SSF46689">
    <property type="entry name" value="Homeodomain-like"/>
    <property type="match status" value="1"/>
</dbReference>
<dbReference type="PROSITE" id="PS50977">
    <property type="entry name" value="HTH_TETR_2"/>
    <property type="match status" value="1"/>
</dbReference>
<dbReference type="PANTHER" id="PTHR30055:SF234">
    <property type="entry name" value="HTH-TYPE TRANSCRIPTIONAL REGULATOR BETI"/>
    <property type="match status" value="1"/>
</dbReference>
<evidence type="ECO:0000259" key="5">
    <source>
        <dbReference type="PROSITE" id="PS50977"/>
    </source>
</evidence>
<dbReference type="InterPro" id="IPR023772">
    <property type="entry name" value="DNA-bd_HTH_TetR-type_CS"/>
</dbReference>
<dbReference type="Pfam" id="PF00440">
    <property type="entry name" value="TetR_N"/>
    <property type="match status" value="1"/>
</dbReference>
<organism evidence="6 7">
    <name type="scientific">Fodinicola feengrottensis</name>
    <dbReference type="NCBI Taxonomy" id="435914"/>
    <lineage>
        <taxon>Bacteria</taxon>
        <taxon>Bacillati</taxon>
        <taxon>Actinomycetota</taxon>
        <taxon>Actinomycetes</taxon>
        <taxon>Mycobacteriales</taxon>
        <taxon>Fodinicola</taxon>
    </lineage>
</organism>
<accession>A0ABN2G8G9</accession>
<feature type="domain" description="HTH tetR-type" evidence="5">
    <location>
        <begin position="8"/>
        <end position="68"/>
    </location>
</feature>
<keyword evidence="7" id="KW-1185">Reference proteome</keyword>
<feature type="DNA-binding region" description="H-T-H motif" evidence="4">
    <location>
        <begin position="31"/>
        <end position="50"/>
    </location>
</feature>
<evidence type="ECO:0000313" key="6">
    <source>
        <dbReference type="EMBL" id="GAA1666526.1"/>
    </source>
</evidence>
<evidence type="ECO:0000256" key="2">
    <source>
        <dbReference type="ARBA" id="ARBA00023125"/>
    </source>
</evidence>
<evidence type="ECO:0000256" key="1">
    <source>
        <dbReference type="ARBA" id="ARBA00023015"/>
    </source>
</evidence>
<gene>
    <name evidence="6" type="ORF">GCM10009765_14990</name>
</gene>
<dbReference type="Proteomes" id="UP001500618">
    <property type="component" value="Unassembled WGS sequence"/>
</dbReference>
<proteinExistence type="predicted"/>